<comment type="caution">
    <text evidence="8">The sequence shown here is derived from an EMBL/GenBank/DDBJ whole genome shotgun (WGS) entry which is preliminary data.</text>
</comment>
<evidence type="ECO:0000313" key="8">
    <source>
        <dbReference type="EMBL" id="EPF31013.1"/>
    </source>
</evidence>
<evidence type="ECO:0000256" key="5">
    <source>
        <dbReference type="ARBA" id="ARBA00022801"/>
    </source>
</evidence>
<feature type="binding site" evidence="7">
    <location>
        <position position="126"/>
    </location>
    <ligand>
        <name>Zn(2+)</name>
        <dbReference type="ChEBI" id="CHEBI:29105"/>
        <note>catalytic</note>
    </ligand>
</feature>
<keyword evidence="5 7" id="KW-0378">Hydrolase</keyword>
<comment type="subcellular location">
    <subcellularLocation>
        <location evidence="7">Cytoplasm</location>
    </subcellularLocation>
</comment>
<organism evidence="8 9">
    <name type="scientific">Treponema maltophilum ATCC 51939</name>
    <dbReference type="NCBI Taxonomy" id="1125699"/>
    <lineage>
        <taxon>Bacteria</taxon>
        <taxon>Pseudomonadati</taxon>
        <taxon>Spirochaetota</taxon>
        <taxon>Spirochaetia</taxon>
        <taxon>Spirochaetales</taxon>
        <taxon>Treponemataceae</taxon>
        <taxon>Treponema</taxon>
    </lineage>
</organism>
<evidence type="ECO:0000256" key="3">
    <source>
        <dbReference type="ARBA" id="ARBA00022723"/>
    </source>
</evidence>
<dbReference type="STRING" id="1125699.HMPREF9194_01342"/>
<dbReference type="HAMAP" id="MF_00009">
    <property type="entry name" value="Endoribonucl_YbeY"/>
    <property type="match status" value="1"/>
</dbReference>
<dbReference type="PATRIC" id="fig|1125699.3.peg.1356"/>
<keyword evidence="7" id="KW-0963">Cytoplasm</keyword>
<keyword evidence="3 7" id="KW-0479">Metal-binding</keyword>
<feature type="binding site" evidence="7">
    <location>
        <position position="120"/>
    </location>
    <ligand>
        <name>Zn(2+)</name>
        <dbReference type="ChEBI" id="CHEBI:29105"/>
        <note>catalytic</note>
    </ligand>
</feature>
<dbReference type="EMBL" id="ATFF01000006">
    <property type="protein sequence ID" value="EPF31013.1"/>
    <property type="molecule type" value="Genomic_DNA"/>
</dbReference>
<proteinExistence type="inferred from homology"/>
<keyword evidence="4 7" id="KW-0255">Endonuclease</keyword>
<reference evidence="8 9" key="1">
    <citation type="submission" date="2013-04" db="EMBL/GenBank/DDBJ databases">
        <title>The Genome Sequence of Treponema maltophilum ATCC 51939.</title>
        <authorList>
            <consortium name="The Broad Institute Genomics Platform"/>
            <person name="Earl A."/>
            <person name="Ward D."/>
            <person name="Feldgarden M."/>
            <person name="Gevers D."/>
            <person name="Leonetti C."/>
            <person name="Blanton J.M."/>
            <person name="Dewhirst F.E."/>
            <person name="Izard J."/>
            <person name="Walker B."/>
            <person name="Young S."/>
            <person name="Zeng Q."/>
            <person name="Gargeya S."/>
            <person name="Fitzgerald M."/>
            <person name="Haas B."/>
            <person name="Abouelleil A."/>
            <person name="Allen A.W."/>
            <person name="Alvarado L."/>
            <person name="Arachchi H.M."/>
            <person name="Berlin A.M."/>
            <person name="Chapman S.B."/>
            <person name="Gainer-Dewar J."/>
            <person name="Goldberg J."/>
            <person name="Griggs A."/>
            <person name="Gujja S."/>
            <person name="Hansen M."/>
            <person name="Howarth C."/>
            <person name="Imamovic A."/>
            <person name="Ireland A."/>
            <person name="Larimer J."/>
            <person name="McCowan C."/>
            <person name="Murphy C."/>
            <person name="Pearson M."/>
            <person name="Poon T.W."/>
            <person name="Priest M."/>
            <person name="Roberts A."/>
            <person name="Saif S."/>
            <person name="Shea T."/>
            <person name="Sisk P."/>
            <person name="Sykes S."/>
            <person name="Wortman J."/>
            <person name="Nusbaum C."/>
            <person name="Birren B."/>
        </authorList>
    </citation>
    <scope>NUCLEOTIDE SEQUENCE [LARGE SCALE GENOMIC DNA]</scope>
    <source>
        <strain evidence="8 9">ATCC 51939</strain>
    </source>
</reference>
<dbReference type="GO" id="GO:0004521">
    <property type="term" value="F:RNA endonuclease activity"/>
    <property type="evidence" value="ECO:0007669"/>
    <property type="project" value="UniProtKB-UniRule"/>
</dbReference>
<dbReference type="OrthoDB" id="9807740at2"/>
<evidence type="ECO:0000256" key="6">
    <source>
        <dbReference type="ARBA" id="ARBA00022833"/>
    </source>
</evidence>
<protein>
    <recommendedName>
        <fullName evidence="7">Endoribonuclease YbeY</fullName>
        <ecNumber evidence="7">3.1.-.-</ecNumber>
    </recommendedName>
</protein>
<dbReference type="Gene3D" id="3.40.390.30">
    <property type="entry name" value="Metalloproteases ('zincins'), catalytic domain"/>
    <property type="match status" value="1"/>
</dbReference>
<dbReference type="PANTHER" id="PTHR46986:SF1">
    <property type="entry name" value="ENDORIBONUCLEASE YBEY, CHLOROPLASTIC"/>
    <property type="match status" value="1"/>
</dbReference>
<comment type="function">
    <text evidence="7">Single strand-specific metallo-endoribonuclease involved in late-stage 70S ribosome quality control and in maturation of the 3' terminus of the 16S rRNA.</text>
</comment>
<dbReference type="Pfam" id="PF02130">
    <property type="entry name" value="YbeY"/>
    <property type="match status" value="1"/>
</dbReference>
<dbReference type="GO" id="GO:0004222">
    <property type="term" value="F:metalloendopeptidase activity"/>
    <property type="evidence" value="ECO:0007669"/>
    <property type="project" value="InterPro"/>
</dbReference>
<comment type="cofactor">
    <cofactor evidence="7">
        <name>Zn(2+)</name>
        <dbReference type="ChEBI" id="CHEBI:29105"/>
    </cofactor>
    <text evidence="7">Binds 1 zinc ion.</text>
</comment>
<dbReference type="GO" id="GO:0006364">
    <property type="term" value="P:rRNA processing"/>
    <property type="evidence" value="ECO:0007669"/>
    <property type="project" value="UniProtKB-UniRule"/>
</dbReference>
<dbReference type="InterPro" id="IPR023091">
    <property type="entry name" value="MetalPrtase_cat_dom_sf_prd"/>
</dbReference>
<keyword evidence="6 7" id="KW-0862">Zinc</keyword>
<evidence type="ECO:0000256" key="1">
    <source>
        <dbReference type="ARBA" id="ARBA00010875"/>
    </source>
</evidence>
<keyword evidence="2 7" id="KW-0540">Nuclease</keyword>
<dbReference type="PANTHER" id="PTHR46986">
    <property type="entry name" value="ENDORIBONUCLEASE YBEY, CHLOROPLASTIC"/>
    <property type="match status" value="1"/>
</dbReference>
<keyword evidence="7" id="KW-0698">rRNA processing</keyword>
<dbReference type="eggNOG" id="COG0319">
    <property type="taxonomic scope" value="Bacteria"/>
</dbReference>
<accession>S3JYC8</accession>
<dbReference type="EC" id="3.1.-.-" evidence="7"/>
<evidence type="ECO:0000313" key="9">
    <source>
        <dbReference type="Proteomes" id="UP000014541"/>
    </source>
</evidence>
<gene>
    <name evidence="7" type="primary">ybeY</name>
    <name evidence="8" type="ORF">HMPREF9194_01342</name>
</gene>
<keyword evidence="9" id="KW-1185">Reference proteome</keyword>
<dbReference type="Proteomes" id="UP000014541">
    <property type="component" value="Unassembled WGS sequence"/>
</dbReference>
<comment type="similarity">
    <text evidence="1 7">Belongs to the endoribonuclease YbeY family.</text>
</comment>
<dbReference type="NCBIfam" id="TIGR00043">
    <property type="entry name" value="rRNA maturation RNase YbeY"/>
    <property type="match status" value="1"/>
</dbReference>
<dbReference type="GO" id="GO:0008270">
    <property type="term" value="F:zinc ion binding"/>
    <property type="evidence" value="ECO:0007669"/>
    <property type="project" value="UniProtKB-UniRule"/>
</dbReference>
<evidence type="ECO:0000256" key="2">
    <source>
        <dbReference type="ARBA" id="ARBA00022722"/>
    </source>
</evidence>
<dbReference type="InterPro" id="IPR002036">
    <property type="entry name" value="YbeY"/>
</dbReference>
<dbReference type="RefSeq" id="WP_016525624.1">
    <property type="nucleotide sequence ID" value="NZ_KE332518.1"/>
</dbReference>
<feature type="binding site" evidence="7">
    <location>
        <position position="116"/>
    </location>
    <ligand>
        <name>Zn(2+)</name>
        <dbReference type="ChEBI" id="CHEBI:29105"/>
        <note>catalytic</note>
    </ligand>
</feature>
<evidence type="ECO:0000256" key="7">
    <source>
        <dbReference type="HAMAP-Rule" id="MF_00009"/>
    </source>
</evidence>
<name>S3JYC8_TREMA</name>
<dbReference type="HOGENOM" id="CLU_106710_3_3_12"/>
<evidence type="ECO:0000256" key="4">
    <source>
        <dbReference type="ARBA" id="ARBA00022759"/>
    </source>
</evidence>
<keyword evidence="7" id="KW-0690">Ribosome biogenesis</keyword>
<dbReference type="GO" id="GO:0005737">
    <property type="term" value="C:cytoplasm"/>
    <property type="evidence" value="ECO:0007669"/>
    <property type="project" value="UniProtKB-SubCell"/>
</dbReference>
<dbReference type="SUPFAM" id="SSF55486">
    <property type="entry name" value="Metalloproteases ('zincins'), catalytic domain"/>
    <property type="match status" value="1"/>
</dbReference>
<dbReference type="AlphaFoldDB" id="S3JYC8"/>
<sequence length="159" mass="17870">MKSKLLVSVEGIEEPAWLSRAEDFLSAVLEKRNHGDWELSVLFCSDDKIRALNRDFRGKDSATDVLSFELGTVYEDEDGNSRYAAGDIAVSVDFLFKNAADFKVSPDEELKRLLIHGILHLEGMDHGENHIGDAVYCDMISLQERLLADFASFSIIEEN</sequence>